<proteinExistence type="predicted"/>
<dbReference type="InterPro" id="IPR050266">
    <property type="entry name" value="AB_hydrolase_sf"/>
</dbReference>
<evidence type="ECO:0000259" key="1">
    <source>
        <dbReference type="Pfam" id="PF00561"/>
    </source>
</evidence>
<accession>I0WJY4</accession>
<evidence type="ECO:0000313" key="3">
    <source>
        <dbReference type="Proteomes" id="UP000005938"/>
    </source>
</evidence>
<dbReference type="InterPro" id="IPR000073">
    <property type="entry name" value="AB_hydrolase_1"/>
</dbReference>
<dbReference type="EMBL" id="AJJU01000002">
    <property type="protein sequence ID" value="EID76700.1"/>
    <property type="molecule type" value="Genomic_DNA"/>
</dbReference>
<dbReference type="Gene3D" id="3.40.50.1820">
    <property type="entry name" value="alpha/beta hydrolase"/>
    <property type="match status" value="1"/>
</dbReference>
<dbReference type="SUPFAM" id="SSF53474">
    <property type="entry name" value="alpha/beta-Hydrolases"/>
    <property type="match status" value="1"/>
</dbReference>
<dbReference type="GO" id="GO:0016787">
    <property type="term" value="F:hydrolase activity"/>
    <property type="evidence" value="ECO:0007669"/>
    <property type="project" value="UniProtKB-KW"/>
</dbReference>
<evidence type="ECO:0000313" key="2">
    <source>
        <dbReference type="EMBL" id="EID76700.1"/>
    </source>
</evidence>
<dbReference type="OrthoDB" id="252464at2"/>
<dbReference type="PRINTS" id="PR00111">
    <property type="entry name" value="ABHYDROLASE"/>
</dbReference>
<protein>
    <submittedName>
        <fullName evidence="2">Alpha/beta hydrolase</fullName>
    </submittedName>
</protein>
<dbReference type="Proteomes" id="UP000005938">
    <property type="component" value="Unassembled WGS sequence"/>
</dbReference>
<dbReference type="PATRIC" id="fig|946077.3.peg.352"/>
<dbReference type="RefSeq" id="WP_008236757.1">
    <property type="nucleotide sequence ID" value="NZ_AJJU01000002.1"/>
</dbReference>
<dbReference type="AlphaFoldDB" id="I0WJY4"/>
<organism evidence="2 3">
    <name type="scientific">Imtechella halotolerans K1</name>
    <dbReference type="NCBI Taxonomy" id="946077"/>
    <lineage>
        <taxon>Bacteria</taxon>
        <taxon>Pseudomonadati</taxon>
        <taxon>Bacteroidota</taxon>
        <taxon>Flavobacteriia</taxon>
        <taxon>Flavobacteriales</taxon>
        <taxon>Flavobacteriaceae</taxon>
        <taxon>Imtechella</taxon>
    </lineage>
</organism>
<sequence>MTLSFKGIEVFYTRRGKGKTLLLLHGFLENQHMWNELTPSLSETHTVISIDLLGHGQTECYGYIHTMEDMAEFVHAVLEHENIQEWVAIGHSMGGYVALALAEQNPDKTKGIILVNSTASADSEERKINRTRAILAVKQNYKNFVGIAISNLFRPKNRTIFADKIQEIRAQALQTPLQGIIAALEGMKIRKDRINFLKSTSIPKLYIIGKNDPVIDYEMIKSETSIVKAKKHEFEDGHMSHIENRNELLTQIVHFIEYI</sequence>
<comment type="caution">
    <text evidence="2">The sequence shown here is derived from an EMBL/GenBank/DDBJ whole genome shotgun (WGS) entry which is preliminary data.</text>
</comment>
<keyword evidence="3" id="KW-1185">Reference proteome</keyword>
<name>I0WJY4_9FLAO</name>
<dbReference type="STRING" id="946077.W5A_01715"/>
<dbReference type="PANTHER" id="PTHR43798">
    <property type="entry name" value="MONOACYLGLYCEROL LIPASE"/>
    <property type="match status" value="1"/>
</dbReference>
<dbReference type="GO" id="GO:0016020">
    <property type="term" value="C:membrane"/>
    <property type="evidence" value="ECO:0007669"/>
    <property type="project" value="TreeGrafter"/>
</dbReference>
<dbReference type="Pfam" id="PF00561">
    <property type="entry name" value="Abhydrolase_1"/>
    <property type="match status" value="1"/>
</dbReference>
<dbReference type="eggNOG" id="COG2267">
    <property type="taxonomic scope" value="Bacteria"/>
</dbReference>
<feature type="domain" description="AB hydrolase-1" evidence="1">
    <location>
        <begin position="20"/>
        <end position="121"/>
    </location>
</feature>
<reference evidence="2 3" key="1">
    <citation type="journal article" date="2012" name="J. Bacteriol.">
        <title>Genome Sequence of the Halotolerant Bacterium Imtechella halotolerans K1T.</title>
        <authorList>
            <person name="Kumar S."/>
            <person name="Vikram S."/>
            <person name="Subramanian S."/>
            <person name="Raghava G.P."/>
            <person name="Pinnaka A.K."/>
        </authorList>
    </citation>
    <scope>NUCLEOTIDE SEQUENCE [LARGE SCALE GENOMIC DNA]</scope>
    <source>
        <strain evidence="2 3">K1</strain>
    </source>
</reference>
<dbReference type="PANTHER" id="PTHR43798:SF33">
    <property type="entry name" value="HYDROLASE, PUTATIVE (AFU_ORTHOLOGUE AFUA_2G14860)-RELATED"/>
    <property type="match status" value="1"/>
</dbReference>
<keyword evidence="2" id="KW-0378">Hydrolase</keyword>
<gene>
    <name evidence="2" type="ORF">W5A_01715</name>
</gene>
<dbReference type="InterPro" id="IPR029058">
    <property type="entry name" value="AB_hydrolase_fold"/>
</dbReference>